<evidence type="ECO:0000256" key="1">
    <source>
        <dbReference type="SAM" id="MobiDB-lite"/>
    </source>
</evidence>
<sequence length="658" mass="72237">MATDEQLARTIAMLVAEQCDKQVVALFTEIQKKLSTHVESAVFNQLVQCRVVLSASDGKSSSSVIAQVLALDRSAGGARGVMMCREQKEESCLQARSFDEIVLPVGKEDSETVDLPVPPSQVQASAAHVAPYMSFSPRGTKQHSSFLKVPAQSQILPRLNSVLSQGSDSDSELGADSSQPPMLPPAVMMLSEGQEEFRRSYRKLRSNGSMGEVNGDELNDARKLHKPFVKSSPSSRRGLCAMEMARLQALVPARVQVRTPSKTPPTLPLAIVIPSQGEATLARNTNSSPKQNKTMSQAWADQDKSLAQHASANDEEVRKSTSTPWWLSLFGFQQSQGRRAIVMDLYMIAILCCIGAAVATQFLQMHDPGFVEGRFGNEVILVMGFCSVASFLQLNFRRPGHQSAAQATSEVFMNNVTLPEYVDLWLERSRWSSCEVAFLWFLSLAAETAAVDWTSDKLDPGKAIVHLTVYAAVTAAFSGLALYLLHVCNAQAGMVDHYSATAAELSEDYAVLRHRWDQIQAILRRSAQCLTPCLLTLTLSPVIVVVATTIEFIVDSEHNAQKILLELFPKTFVLLGTFRVLSRIGEVTGNCDRLPVFLNSLLLGDGFDEKAHHLVFFIERSKAGFYVFDAKVDYTVLSKFAYVISAGLLAPFTKALKF</sequence>
<evidence type="ECO:0000313" key="3">
    <source>
        <dbReference type="EMBL" id="CAE8642830.1"/>
    </source>
</evidence>
<gene>
    <name evidence="3" type="ORF">PGLA1383_LOCUS57231</name>
</gene>
<evidence type="ECO:0000256" key="2">
    <source>
        <dbReference type="SAM" id="Phobius"/>
    </source>
</evidence>
<feature type="transmembrane region" description="Helical" evidence="2">
    <location>
        <begin position="434"/>
        <end position="451"/>
    </location>
</feature>
<protein>
    <submittedName>
        <fullName evidence="3">Uncharacterized protein</fullName>
    </submittedName>
</protein>
<reference evidence="3" key="1">
    <citation type="submission" date="2021-02" db="EMBL/GenBank/DDBJ databases">
        <authorList>
            <person name="Dougan E. K."/>
            <person name="Rhodes N."/>
            <person name="Thang M."/>
            <person name="Chan C."/>
        </authorList>
    </citation>
    <scope>NUCLEOTIDE SEQUENCE</scope>
</reference>
<name>A0A813HWD2_POLGL</name>
<feature type="transmembrane region" description="Helical" evidence="2">
    <location>
        <begin position="463"/>
        <end position="485"/>
    </location>
</feature>
<feature type="transmembrane region" description="Helical" evidence="2">
    <location>
        <begin position="345"/>
        <end position="363"/>
    </location>
</feature>
<dbReference type="Proteomes" id="UP000654075">
    <property type="component" value="Unassembled WGS sequence"/>
</dbReference>
<comment type="caution">
    <text evidence="3">The sequence shown here is derived from an EMBL/GenBank/DDBJ whole genome shotgun (WGS) entry which is preliminary data.</text>
</comment>
<feature type="transmembrane region" description="Helical" evidence="2">
    <location>
        <begin position="533"/>
        <end position="554"/>
    </location>
</feature>
<dbReference type="AlphaFoldDB" id="A0A813HWD2"/>
<organism evidence="3 4">
    <name type="scientific">Polarella glacialis</name>
    <name type="common">Dinoflagellate</name>
    <dbReference type="NCBI Taxonomy" id="89957"/>
    <lineage>
        <taxon>Eukaryota</taxon>
        <taxon>Sar</taxon>
        <taxon>Alveolata</taxon>
        <taxon>Dinophyceae</taxon>
        <taxon>Suessiales</taxon>
        <taxon>Suessiaceae</taxon>
        <taxon>Polarella</taxon>
    </lineage>
</organism>
<feature type="region of interest" description="Disordered" evidence="1">
    <location>
        <begin position="163"/>
        <end position="183"/>
    </location>
</feature>
<evidence type="ECO:0000313" key="4">
    <source>
        <dbReference type="Proteomes" id="UP000654075"/>
    </source>
</evidence>
<proteinExistence type="predicted"/>
<keyword evidence="4" id="KW-1185">Reference proteome</keyword>
<feature type="transmembrane region" description="Helical" evidence="2">
    <location>
        <begin position="375"/>
        <end position="394"/>
    </location>
</feature>
<keyword evidence="2" id="KW-0812">Transmembrane</keyword>
<accession>A0A813HWD2</accession>
<keyword evidence="2" id="KW-0472">Membrane</keyword>
<keyword evidence="2" id="KW-1133">Transmembrane helix</keyword>
<dbReference type="EMBL" id="CAJNNV010033214">
    <property type="protein sequence ID" value="CAE8642830.1"/>
    <property type="molecule type" value="Genomic_DNA"/>
</dbReference>